<dbReference type="SMART" id="SM00950">
    <property type="entry name" value="Piwi"/>
    <property type="match status" value="1"/>
</dbReference>
<evidence type="ECO:0000313" key="3">
    <source>
        <dbReference type="EMBL" id="KAH7021527.1"/>
    </source>
</evidence>
<feature type="compositionally biased region" description="Low complexity" evidence="1">
    <location>
        <begin position="396"/>
        <end position="405"/>
    </location>
</feature>
<feature type="region of interest" description="Disordered" evidence="1">
    <location>
        <begin position="388"/>
        <end position="430"/>
    </location>
</feature>
<dbReference type="PANTHER" id="PTHR22891">
    <property type="entry name" value="EUKARYOTIC TRANSLATION INITIATION FACTOR 2C"/>
    <property type="match status" value="1"/>
</dbReference>
<organism evidence="3 4">
    <name type="scientific">Microdochium trichocladiopsis</name>
    <dbReference type="NCBI Taxonomy" id="1682393"/>
    <lineage>
        <taxon>Eukaryota</taxon>
        <taxon>Fungi</taxon>
        <taxon>Dikarya</taxon>
        <taxon>Ascomycota</taxon>
        <taxon>Pezizomycotina</taxon>
        <taxon>Sordariomycetes</taxon>
        <taxon>Xylariomycetidae</taxon>
        <taxon>Xylariales</taxon>
        <taxon>Microdochiaceae</taxon>
        <taxon>Microdochium</taxon>
    </lineage>
</organism>
<feature type="domain" description="Piwi" evidence="2">
    <location>
        <begin position="666"/>
        <end position="990"/>
    </location>
</feature>
<dbReference type="Gene3D" id="3.40.50.2300">
    <property type="match status" value="1"/>
</dbReference>
<dbReference type="Pfam" id="PF02171">
    <property type="entry name" value="Piwi"/>
    <property type="match status" value="1"/>
</dbReference>
<dbReference type="PROSITE" id="PS50822">
    <property type="entry name" value="PIWI"/>
    <property type="match status" value="1"/>
</dbReference>
<dbReference type="InterPro" id="IPR032472">
    <property type="entry name" value="ArgoL2"/>
</dbReference>
<reference evidence="3" key="1">
    <citation type="journal article" date="2021" name="Nat. Commun.">
        <title>Genetic determinants of endophytism in the Arabidopsis root mycobiome.</title>
        <authorList>
            <person name="Mesny F."/>
            <person name="Miyauchi S."/>
            <person name="Thiergart T."/>
            <person name="Pickel B."/>
            <person name="Atanasova L."/>
            <person name="Karlsson M."/>
            <person name="Huettel B."/>
            <person name="Barry K.W."/>
            <person name="Haridas S."/>
            <person name="Chen C."/>
            <person name="Bauer D."/>
            <person name="Andreopoulos W."/>
            <person name="Pangilinan J."/>
            <person name="LaButti K."/>
            <person name="Riley R."/>
            <person name="Lipzen A."/>
            <person name="Clum A."/>
            <person name="Drula E."/>
            <person name="Henrissat B."/>
            <person name="Kohler A."/>
            <person name="Grigoriev I.V."/>
            <person name="Martin F.M."/>
            <person name="Hacquard S."/>
        </authorList>
    </citation>
    <scope>NUCLEOTIDE SEQUENCE</scope>
    <source>
        <strain evidence="3">MPI-CAGE-CH-0230</strain>
    </source>
</reference>
<accession>A0A9P8XY28</accession>
<dbReference type="SMART" id="SM01163">
    <property type="entry name" value="DUF1785"/>
    <property type="match status" value="1"/>
</dbReference>
<dbReference type="InterPro" id="IPR036085">
    <property type="entry name" value="PAZ_dom_sf"/>
</dbReference>
<evidence type="ECO:0000259" key="2">
    <source>
        <dbReference type="PROSITE" id="PS50822"/>
    </source>
</evidence>
<feature type="region of interest" description="Disordered" evidence="1">
    <location>
        <begin position="1"/>
        <end position="46"/>
    </location>
</feature>
<dbReference type="Gene3D" id="2.170.260.10">
    <property type="entry name" value="paz domain"/>
    <property type="match status" value="1"/>
</dbReference>
<dbReference type="EMBL" id="JAGTJQ010000010">
    <property type="protein sequence ID" value="KAH7021527.1"/>
    <property type="molecule type" value="Genomic_DNA"/>
</dbReference>
<proteinExistence type="predicted"/>
<dbReference type="GeneID" id="70184021"/>
<dbReference type="Pfam" id="PF08699">
    <property type="entry name" value="ArgoL1"/>
    <property type="match status" value="1"/>
</dbReference>
<gene>
    <name evidence="3" type="ORF">B0I36DRAFT_32743</name>
</gene>
<dbReference type="OrthoDB" id="10252740at2759"/>
<dbReference type="SUPFAM" id="SSF101690">
    <property type="entry name" value="PAZ domain"/>
    <property type="match status" value="1"/>
</dbReference>
<dbReference type="AlphaFoldDB" id="A0A9P8XY28"/>
<feature type="compositionally biased region" description="Low complexity" evidence="1">
    <location>
        <begin position="416"/>
        <end position="430"/>
    </location>
</feature>
<evidence type="ECO:0000313" key="4">
    <source>
        <dbReference type="Proteomes" id="UP000756346"/>
    </source>
</evidence>
<dbReference type="InterPro" id="IPR014811">
    <property type="entry name" value="ArgoL1"/>
</dbReference>
<dbReference type="SUPFAM" id="SSF53098">
    <property type="entry name" value="Ribonuclease H-like"/>
    <property type="match status" value="1"/>
</dbReference>
<dbReference type="InterPro" id="IPR032474">
    <property type="entry name" value="Argonaute_N"/>
</dbReference>
<dbReference type="Gene3D" id="3.30.420.10">
    <property type="entry name" value="Ribonuclease H-like superfamily/Ribonuclease H"/>
    <property type="match status" value="1"/>
</dbReference>
<comment type="caution">
    <text evidence="3">The sequence shown here is derived from an EMBL/GenBank/DDBJ whole genome shotgun (WGS) entry which is preliminary data.</text>
</comment>
<dbReference type="Proteomes" id="UP000756346">
    <property type="component" value="Unassembled WGS sequence"/>
</dbReference>
<dbReference type="InterPro" id="IPR003165">
    <property type="entry name" value="Piwi"/>
</dbReference>
<name>A0A9P8XY28_9PEZI</name>
<sequence>MSAPGRGGSFRGGGGGRGPRRGGFGGDSSRARSARGGFQGRGRGGVTVSVFSTPDRIIPVPNTIVAKTEDALLAATKGGLSLAGSKLREGFPCRPGFGTKGTPVTLWANYFEMCPPPKVMFYRYDIAVSPAVAGRKLSQVVRLLLESEELMEFRLDVATDFKSTLVSRQKLPADETVAKIQYRSEDEDEPRQNATQYEVRLLYTNTLSVSHLIEYLTSTNISARFNDAQSLVQAFNIFLNHHSKLTGNLATIGASKKFSLADNADKWDLGTGLTAIRGFFSSVRVATSRLLVNVNVSHGAFYEAGPLDKIMFMYYSAHQRSKYKLNNFLAKLKVGPIHLPERKNKKGEIVRKVKTIVGLANTNDGHGLQHPPRVKEFGAGPKDVEFWLEGGGGGQPASSPGAGSQEEGKKKKQKWKQAGPSDKPSSTSSSGGYISVYEFFWTSESLNACWGAHFIITVRIEYNWQTNPMIPIINVGTRDTPSYLPPEVCVVVPGQNSNSKLNPAQTQQMIQFAVRSPWENAASIVRDGFQTVGLSSQANVLLDRFGVSVPPQLITVSGRVLNEPKVLYKEGKPAPVRSGSWNMVNVKLNTTGTMTNWSYLLISISDRRDAFDQAGLIAMLVKFQEALRKTGMVVAPPALGRRLVLRDQDDPELDNVFKLAAKSLHLLFIILPDTNPLYNRIKHCGDVKYGIQTICVVGHKIAKEKGQDQYFANVALKLNLKLGGNNQLLDKPRLGIINENKTMVVGIDVTHPSPGSSSRAPSIAGMVASVDRWLGQWPAVLRVQAGARQEMVTDLSDMLKSRLQLWKTKGHHQSLPENILVYRDGVSEGQYDKVIDEELPRLRKACTEVYPTSDQKKDLPHFTIVIVGKRHHTRFYPTKEANADRSGNPKPGTIVDRGVTEARNWDFFLQAHAAIQGTARPGHYVVVLDEIFRARYAKTLPPDCSNVADVLEDLTQSLCYVYGRTTKAVSLCTPAYYADIVCERARCYLSGVFDTPTQSAEPSLAGSQTEGLQVGNEDVRIHEKLKDTMFYI</sequence>
<feature type="compositionally biased region" description="Gly residues" evidence="1">
    <location>
        <begin position="1"/>
        <end position="26"/>
    </location>
</feature>
<dbReference type="Pfam" id="PF16488">
    <property type="entry name" value="ArgoL2"/>
    <property type="match status" value="1"/>
</dbReference>
<evidence type="ECO:0000256" key="1">
    <source>
        <dbReference type="SAM" id="MobiDB-lite"/>
    </source>
</evidence>
<dbReference type="InterPro" id="IPR036397">
    <property type="entry name" value="RNaseH_sf"/>
</dbReference>
<dbReference type="InterPro" id="IPR045246">
    <property type="entry name" value="Piwi_ago-like"/>
</dbReference>
<dbReference type="InterPro" id="IPR012337">
    <property type="entry name" value="RNaseH-like_sf"/>
</dbReference>
<keyword evidence="4" id="KW-1185">Reference proteome</keyword>
<protein>
    <submittedName>
        <fullName evidence="3">RNA interference and gene silencing protein</fullName>
    </submittedName>
</protein>
<dbReference type="CDD" id="cd04657">
    <property type="entry name" value="Piwi_ago-like"/>
    <property type="match status" value="1"/>
</dbReference>
<dbReference type="RefSeq" id="XP_046007728.1">
    <property type="nucleotide sequence ID" value="XM_046154475.1"/>
</dbReference>
<dbReference type="Pfam" id="PF16486">
    <property type="entry name" value="ArgoN"/>
    <property type="match status" value="1"/>
</dbReference>
<dbReference type="GO" id="GO:0003676">
    <property type="term" value="F:nucleic acid binding"/>
    <property type="evidence" value="ECO:0007669"/>
    <property type="project" value="InterPro"/>
</dbReference>